<comment type="caution">
    <text evidence="2">The sequence shown here is derived from an EMBL/GenBank/DDBJ whole genome shotgun (WGS) entry which is preliminary data.</text>
</comment>
<keyword evidence="1" id="KW-0732">Signal</keyword>
<reference evidence="2" key="1">
    <citation type="submission" date="2021-03" db="EMBL/GenBank/DDBJ databases">
        <authorList>
            <person name="Tagirdzhanova G."/>
        </authorList>
    </citation>
    <scope>NUCLEOTIDE SEQUENCE</scope>
</reference>
<dbReference type="OrthoDB" id="5415415at2759"/>
<feature type="chain" id="PRO_5034073442" evidence="1">
    <location>
        <begin position="25"/>
        <end position="294"/>
    </location>
</feature>
<protein>
    <submittedName>
        <fullName evidence="2">Uncharacterized protein</fullName>
    </submittedName>
</protein>
<accession>A0A8H3IFS9</accession>
<feature type="signal peptide" evidence="1">
    <location>
        <begin position="1"/>
        <end position="24"/>
    </location>
</feature>
<evidence type="ECO:0000313" key="3">
    <source>
        <dbReference type="Proteomes" id="UP000664534"/>
    </source>
</evidence>
<dbReference type="AlphaFoldDB" id="A0A8H3IFS9"/>
<evidence type="ECO:0000256" key="1">
    <source>
        <dbReference type="SAM" id="SignalP"/>
    </source>
</evidence>
<dbReference type="EMBL" id="CAJPDT010000022">
    <property type="protein sequence ID" value="CAF9919180.1"/>
    <property type="molecule type" value="Genomic_DNA"/>
</dbReference>
<organism evidence="2 3">
    <name type="scientific">Imshaugia aleurites</name>
    <dbReference type="NCBI Taxonomy" id="172621"/>
    <lineage>
        <taxon>Eukaryota</taxon>
        <taxon>Fungi</taxon>
        <taxon>Dikarya</taxon>
        <taxon>Ascomycota</taxon>
        <taxon>Pezizomycotina</taxon>
        <taxon>Lecanoromycetes</taxon>
        <taxon>OSLEUM clade</taxon>
        <taxon>Lecanoromycetidae</taxon>
        <taxon>Lecanorales</taxon>
        <taxon>Lecanorineae</taxon>
        <taxon>Parmeliaceae</taxon>
        <taxon>Imshaugia</taxon>
    </lineage>
</organism>
<keyword evidence="3" id="KW-1185">Reference proteome</keyword>
<name>A0A8H3IFS9_9LECA</name>
<evidence type="ECO:0000313" key="2">
    <source>
        <dbReference type="EMBL" id="CAF9919180.1"/>
    </source>
</evidence>
<dbReference type="Proteomes" id="UP000664534">
    <property type="component" value="Unassembled WGS sequence"/>
</dbReference>
<gene>
    <name evidence="2" type="ORF">IMSHALPRED_004546</name>
</gene>
<proteinExistence type="predicted"/>
<sequence length="294" mass="31690">MANLRNSLLLLCFTLLSHVARVNSIPCNQIGTGYYETSTGRVKQLWPFTANQGFDIIDASACYIRFQNPGTLPDNNNSPAQSQANAAKLTAARVTQAVWTTTQEDYINTCNSFTNFGGTNSQLWLTGGAKAFLYAGFLRGGYAMTPQSSLTSLDTVITFLLPSGVAKVETVSSSQQPNCIRMQNAGGIGISGTVDPQTDYAYSLAWPVAMALAKRYPSPQNQAAMVDPAQVADYAGPFALAENGNGDCVVIDFRTMPAYLLENNNDNAGVCSWKVTDPSLTGQQGTSRKREFWA</sequence>